<dbReference type="PANTHER" id="PTHR42755">
    <property type="entry name" value="3-DEOXY-MANNO-OCTULOSONATE CYTIDYLYLTRANSFERASE"/>
    <property type="match status" value="1"/>
</dbReference>
<dbReference type="UniPathway" id="UPA00958"/>
<organism evidence="11 12">
    <name type="scientific">Pseudoroseicyclus tamaricis</name>
    <dbReference type="NCBI Taxonomy" id="2705421"/>
    <lineage>
        <taxon>Bacteria</taxon>
        <taxon>Pseudomonadati</taxon>
        <taxon>Pseudomonadota</taxon>
        <taxon>Alphaproteobacteria</taxon>
        <taxon>Rhodobacterales</taxon>
        <taxon>Paracoccaceae</taxon>
        <taxon>Pseudoroseicyclus</taxon>
    </lineage>
</organism>
<evidence type="ECO:0000256" key="1">
    <source>
        <dbReference type="ARBA" id="ARBA00003394"/>
    </source>
</evidence>
<keyword evidence="12" id="KW-1185">Reference proteome</keyword>
<dbReference type="Gene3D" id="3.40.50.11720">
    <property type="entry name" value="3-Deoxy-D-manno-octulosonic-acid transferase, N-terminal domain"/>
    <property type="match status" value="1"/>
</dbReference>
<accession>A0A6B2JEZ0</accession>
<dbReference type="GO" id="GO:0043842">
    <property type="term" value="F:Kdo transferase activity"/>
    <property type="evidence" value="ECO:0007669"/>
    <property type="project" value="UniProtKB-EC"/>
</dbReference>
<comment type="catalytic activity">
    <reaction evidence="7 8">
        <text>lipid IVA (E. coli) + CMP-3-deoxy-beta-D-manno-octulosonate = alpha-Kdo-(2-&gt;6)-lipid IVA (E. coli) + CMP + H(+)</text>
        <dbReference type="Rhea" id="RHEA:28066"/>
        <dbReference type="ChEBI" id="CHEBI:15378"/>
        <dbReference type="ChEBI" id="CHEBI:58603"/>
        <dbReference type="ChEBI" id="CHEBI:60364"/>
        <dbReference type="ChEBI" id="CHEBI:60377"/>
        <dbReference type="ChEBI" id="CHEBI:85987"/>
        <dbReference type="EC" id="2.4.99.12"/>
    </reaction>
</comment>
<dbReference type="GO" id="GO:0009245">
    <property type="term" value="P:lipid A biosynthetic process"/>
    <property type="evidence" value="ECO:0007669"/>
    <property type="project" value="TreeGrafter"/>
</dbReference>
<keyword evidence="5 8" id="KW-0808">Transferase</keyword>
<evidence type="ECO:0000256" key="5">
    <source>
        <dbReference type="ARBA" id="ARBA00022679"/>
    </source>
</evidence>
<evidence type="ECO:0000256" key="8">
    <source>
        <dbReference type="RuleBase" id="RU365103"/>
    </source>
</evidence>
<dbReference type="Proteomes" id="UP000474757">
    <property type="component" value="Unassembled WGS sequence"/>
</dbReference>
<evidence type="ECO:0000313" key="11">
    <source>
        <dbReference type="EMBL" id="NDU99520.1"/>
    </source>
</evidence>
<feature type="region of interest" description="Disordered" evidence="9">
    <location>
        <begin position="1"/>
        <end position="27"/>
    </location>
</feature>
<dbReference type="PANTHER" id="PTHR42755:SF1">
    <property type="entry name" value="3-DEOXY-D-MANNO-OCTULOSONIC ACID TRANSFERASE, MITOCHONDRIAL-RELATED"/>
    <property type="match status" value="1"/>
</dbReference>
<dbReference type="InterPro" id="IPR038107">
    <property type="entry name" value="Glycos_transf_N_sf"/>
</dbReference>
<dbReference type="InterPro" id="IPR007507">
    <property type="entry name" value="Glycos_transf_N"/>
</dbReference>
<comment type="caution">
    <text evidence="11">The sequence shown here is derived from an EMBL/GenBank/DDBJ whole genome shotgun (WGS) entry which is preliminary data.</text>
</comment>
<evidence type="ECO:0000256" key="6">
    <source>
        <dbReference type="ARBA" id="ARBA00031445"/>
    </source>
</evidence>
<keyword evidence="8" id="KW-1003">Cell membrane</keyword>
<evidence type="ECO:0000259" key="10">
    <source>
        <dbReference type="Pfam" id="PF04413"/>
    </source>
</evidence>
<dbReference type="EMBL" id="JAAGAB010000001">
    <property type="protein sequence ID" value="NDU99520.1"/>
    <property type="molecule type" value="Genomic_DNA"/>
</dbReference>
<proteinExistence type="inferred from homology"/>
<gene>
    <name evidence="11" type="ORF">GZA08_00870</name>
</gene>
<evidence type="ECO:0000256" key="9">
    <source>
        <dbReference type="SAM" id="MobiDB-lite"/>
    </source>
</evidence>
<dbReference type="Gene3D" id="3.40.50.2000">
    <property type="entry name" value="Glycogen Phosphorylase B"/>
    <property type="match status" value="1"/>
</dbReference>
<comment type="subcellular location">
    <subcellularLocation>
        <location evidence="8">Cell membrane</location>
    </subcellularLocation>
</comment>
<dbReference type="EC" id="2.4.99.12" evidence="3 8"/>
<dbReference type="GO" id="GO:0009244">
    <property type="term" value="P:lipopolysaccharide core region biosynthetic process"/>
    <property type="evidence" value="ECO:0007669"/>
    <property type="project" value="UniProtKB-UniRule"/>
</dbReference>
<feature type="domain" description="3-deoxy-D-manno-octulosonic-acid transferase N-terminal" evidence="10">
    <location>
        <begin position="23"/>
        <end position="117"/>
    </location>
</feature>
<comment type="function">
    <text evidence="1 8">Involved in lipopolysaccharide (LPS) biosynthesis. Catalyzes the transfer of 3-deoxy-D-manno-octulosonate (Kdo) residue(s) from CMP-Kdo to lipid IV(A), the tetraacyldisaccharide-1,4'-bisphosphate precursor of lipid A.</text>
</comment>
<protein>
    <recommendedName>
        <fullName evidence="4 8">3-deoxy-D-manno-octulosonic acid transferase</fullName>
        <shortName evidence="8">Kdo transferase</shortName>
        <ecNumber evidence="3 8">2.4.99.12</ecNumber>
    </recommendedName>
    <alternativeName>
        <fullName evidence="6 8">Lipid IV(A) 3-deoxy-D-manno-octulosonic acid transferase</fullName>
    </alternativeName>
</protein>
<sequence>MLLCTGDLPRSKSLPGPTPLTAPAPADSRAEARGFLARWQPDALVWFGPPERPALLAELAGAGTMPRLLVPAGARLGSGRRWWALPGLSRAILSLFDLVLAEERAQVADLLRAGATSAEPIGALVPAPPILPCSRAELEEVSEAIGPRPVWLAAETPASEIPSLVAAQRRATRATHRLLLAISPAEPREAASFARAFRAEGMSVADRAAGQEPGEATEVCLADGPSDLGLWYRMATLTYLGGTLSRGGGRHPFEPAAMGSALLHGIRTEPHDAAYRRLARAGAARVATSGDDLGRMVEALLMPDKAALMAHAAWSVTSQGAEAMERLACHLQAVLPPADGG</sequence>
<dbReference type="InterPro" id="IPR039901">
    <property type="entry name" value="Kdotransferase"/>
</dbReference>
<evidence type="ECO:0000256" key="2">
    <source>
        <dbReference type="ARBA" id="ARBA00004713"/>
    </source>
</evidence>
<reference evidence="11 12" key="1">
    <citation type="submission" date="2020-02" db="EMBL/GenBank/DDBJ databases">
        <title>Pseudoroseicyclus tamarix, sp. nov., isolated from offshore sediment of a Tamarix chinensis forest.</title>
        <authorList>
            <person name="Gai Y."/>
        </authorList>
    </citation>
    <scope>NUCLEOTIDE SEQUENCE [LARGE SCALE GENOMIC DNA]</scope>
    <source>
        <strain evidence="11 12">CLL3-39</strain>
    </source>
</reference>
<name>A0A6B2JEZ0_9RHOB</name>
<evidence type="ECO:0000313" key="12">
    <source>
        <dbReference type="Proteomes" id="UP000474757"/>
    </source>
</evidence>
<dbReference type="Pfam" id="PF04413">
    <property type="entry name" value="Glycos_transf_N"/>
    <property type="match status" value="1"/>
</dbReference>
<comment type="similarity">
    <text evidence="8">Belongs to the glycosyltransferase group 1 family.</text>
</comment>
<dbReference type="GO" id="GO:0005886">
    <property type="term" value="C:plasma membrane"/>
    <property type="evidence" value="ECO:0007669"/>
    <property type="project" value="UniProtKB-SubCell"/>
</dbReference>
<dbReference type="AlphaFoldDB" id="A0A6B2JEZ0"/>
<evidence type="ECO:0000256" key="7">
    <source>
        <dbReference type="ARBA" id="ARBA00049183"/>
    </source>
</evidence>
<keyword evidence="8" id="KW-0448">Lipopolysaccharide biosynthesis</keyword>
<evidence type="ECO:0000256" key="3">
    <source>
        <dbReference type="ARBA" id="ARBA00012621"/>
    </source>
</evidence>
<comment type="pathway">
    <text evidence="2 8">Bacterial outer membrane biogenesis; LPS core biosynthesis.</text>
</comment>
<keyword evidence="8" id="KW-0472">Membrane</keyword>
<evidence type="ECO:0000256" key="4">
    <source>
        <dbReference type="ARBA" id="ARBA00019077"/>
    </source>
</evidence>